<protein>
    <submittedName>
        <fullName evidence="3">Flp pilus assembly CpaB</fullName>
    </submittedName>
</protein>
<name>G4T3N9_META2</name>
<dbReference type="KEGG" id="mah:MEALZ_3180"/>
<dbReference type="InterPro" id="IPR017592">
    <property type="entry name" value="Pilus_assmbl_Flp-typ_CpaB"/>
</dbReference>
<dbReference type="SMART" id="SM00858">
    <property type="entry name" value="SAF"/>
    <property type="match status" value="1"/>
</dbReference>
<reference evidence="4" key="1">
    <citation type="journal article" date="2012" name="J. Bacteriol.">
        <title>Genome sequence of the haloalkaliphilic methanotrophic bacterium Methylomicrobium alcaliphilum 20Z.</title>
        <authorList>
            <person name="Vuilleumier S."/>
            <person name="Khmelenina V.N."/>
            <person name="Bringel F."/>
            <person name="Reshetnikov A.S."/>
            <person name="Lajus A."/>
            <person name="Mangenot S."/>
            <person name="Rouy Z."/>
            <person name="Op den Camp H.J."/>
            <person name="Jetten M.S."/>
            <person name="Dispirito A.A."/>
            <person name="Dunfield P."/>
            <person name="Klotz M.G."/>
            <person name="Semrau J.D."/>
            <person name="Stein L.Y."/>
            <person name="Barbe V."/>
            <person name="Medigue C."/>
            <person name="Trotsenko Y.A."/>
            <person name="Kalyuzhnaya M.G."/>
        </authorList>
    </citation>
    <scope>NUCLEOTIDE SEQUENCE [LARGE SCALE GENOMIC DNA]</scope>
    <source>
        <strain evidence="4">DSM 19304 / NCIMB 14124 / VKM B-2133 / 20Z</strain>
    </source>
</reference>
<evidence type="ECO:0000256" key="1">
    <source>
        <dbReference type="SAM" id="MobiDB-lite"/>
    </source>
</evidence>
<evidence type="ECO:0000313" key="3">
    <source>
        <dbReference type="EMBL" id="CCE24845.1"/>
    </source>
</evidence>
<sequence length="334" mass="35523">MNSTVLRVLAILLAIGAVAIGYLGYKASQTPAKPEPAVVEQVQPKGEEVVFAARDIPAGQVIAEADLTTAVVPTRPVRSFASAAELTGRKTRVDIVAGEMLLGSHFPTYSQLALALRPGERALAVKVDEVIGAGGFIEPGDHVDVLLYLRSDREVGNDSSAQVVLSDVRVLAFGNMLSLPEQSVDEEDARSSGKDQAKAKDGASKPASTRQKKDVEPTGKKSKTAVLAISETDTSTLMLAESGGRIRLALRGPEESVSPVDEEALLQAGLSLPQPEVALDERYQVLLKDLVRGGRHGEYEEMGITYESEAKAGIVIHRGNAQRGYSTQTLSFPP</sequence>
<feature type="compositionally biased region" description="Basic and acidic residues" evidence="1">
    <location>
        <begin position="189"/>
        <end position="203"/>
    </location>
</feature>
<keyword evidence="4" id="KW-1185">Reference proteome</keyword>
<dbReference type="EMBL" id="FO082060">
    <property type="protein sequence ID" value="CCE24845.1"/>
    <property type="molecule type" value="Genomic_DNA"/>
</dbReference>
<dbReference type="InterPro" id="IPR036732">
    <property type="entry name" value="AFP_Neu5c_C_sf"/>
</dbReference>
<feature type="domain" description="SAF" evidence="2">
    <location>
        <begin position="47"/>
        <end position="107"/>
    </location>
</feature>
<accession>G4T3N9</accession>
<dbReference type="SUPFAM" id="SSF51269">
    <property type="entry name" value="AFP III-like domain"/>
    <property type="match status" value="1"/>
</dbReference>
<feature type="region of interest" description="Disordered" evidence="1">
    <location>
        <begin position="182"/>
        <end position="223"/>
    </location>
</feature>
<evidence type="ECO:0000259" key="2">
    <source>
        <dbReference type="SMART" id="SM00858"/>
    </source>
</evidence>
<dbReference type="RefSeq" id="WP_014149605.1">
    <property type="nucleotide sequence ID" value="NC_016112.1"/>
</dbReference>
<dbReference type="CDD" id="cd11614">
    <property type="entry name" value="SAF_CpaB_FlgA_like"/>
    <property type="match status" value="1"/>
</dbReference>
<dbReference type="Pfam" id="PF16976">
    <property type="entry name" value="RcpC"/>
    <property type="match status" value="1"/>
</dbReference>
<gene>
    <name evidence="3" type="ordered locus">MEALZ_3180</name>
</gene>
<dbReference type="Proteomes" id="UP000008315">
    <property type="component" value="Chromosome"/>
</dbReference>
<dbReference type="HOGENOM" id="CLU_057068_0_0_6"/>
<dbReference type="STRING" id="1091494.MEALZ_3180"/>
<dbReference type="Pfam" id="PF08666">
    <property type="entry name" value="SAF"/>
    <property type="match status" value="1"/>
</dbReference>
<dbReference type="AlphaFoldDB" id="G4T3N9"/>
<dbReference type="PATRIC" id="fig|271065.3.peg.3275"/>
<organism evidence="3 4">
    <name type="scientific">Methylotuvimicrobium alcaliphilum (strain DSM 19304 / NCIMB 14124 / VKM B-2133 / 20Z)</name>
    <name type="common">Methylomicrobium alcaliphilum</name>
    <dbReference type="NCBI Taxonomy" id="1091494"/>
    <lineage>
        <taxon>Bacteria</taxon>
        <taxon>Pseudomonadati</taxon>
        <taxon>Pseudomonadota</taxon>
        <taxon>Gammaproteobacteria</taxon>
        <taxon>Methylococcales</taxon>
        <taxon>Methylococcaceae</taxon>
        <taxon>Methylotuvimicrobium</taxon>
    </lineage>
</organism>
<dbReference type="NCBIfam" id="TIGR03177">
    <property type="entry name" value="pilus_cpaB"/>
    <property type="match status" value="1"/>
</dbReference>
<dbReference type="InterPro" id="IPR031571">
    <property type="entry name" value="RcpC_dom"/>
</dbReference>
<proteinExistence type="predicted"/>
<dbReference type="InterPro" id="IPR013974">
    <property type="entry name" value="SAF"/>
</dbReference>
<evidence type="ECO:0000313" key="4">
    <source>
        <dbReference type="Proteomes" id="UP000008315"/>
    </source>
</evidence>